<proteinExistence type="predicted"/>
<protein>
    <recommendedName>
        <fullName evidence="4">DUF5723 domain-containing protein</fullName>
    </recommendedName>
</protein>
<reference evidence="2 3" key="1">
    <citation type="submission" date="2019-07" db="EMBL/GenBank/DDBJ databases">
        <title>Flavobacterium sp. nov., isolated from glacier ice.</title>
        <authorList>
            <person name="Liu Q."/>
            <person name="Xin Y.-H."/>
        </authorList>
    </citation>
    <scope>NUCLEOTIDE SEQUENCE [LARGE SCALE GENOMIC DNA]</scope>
    <source>
        <strain evidence="2 3">ZT4R6</strain>
    </source>
</reference>
<name>A0A552V1G6_9FLAO</name>
<evidence type="ECO:0000313" key="3">
    <source>
        <dbReference type="Proteomes" id="UP000320643"/>
    </source>
</evidence>
<evidence type="ECO:0008006" key="4">
    <source>
        <dbReference type="Google" id="ProtNLM"/>
    </source>
</evidence>
<dbReference type="Proteomes" id="UP000320643">
    <property type="component" value="Unassembled WGS sequence"/>
</dbReference>
<organism evidence="2 3">
    <name type="scientific">Flavobacterium zepuense</name>
    <dbReference type="NCBI Taxonomy" id="2593302"/>
    <lineage>
        <taxon>Bacteria</taxon>
        <taxon>Pseudomonadati</taxon>
        <taxon>Bacteroidota</taxon>
        <taxon>Flavobacteriia</taxon>
        <taxon>Flavobacteriales</taxon>
        <taxon>Flavobacteriaceae</taxon>
        <taxon>Flavobacterium</taxon>
    </lineage>
</organism>
<feature type="signal peptide" evidence="1">
    <location>
        <begin position="1"/>
        <end position="18"/>
    </location>
</feature>
<dbReference type="AlphaFoldDB" id="A0A552V1G6"/>
<gene>
    <name evidence="2" type="ORF">FMM05_10860</name>
</gene>
<feature type="chain" id="PRO_5022024003" description="DUF5723 domain-containing protein" evidence="1">
    <location>
        <begin position="19"/>
        <end position="448"/>
    </location>
</feature>
<dbReference type="EMBL" id="VJVZ01000006">
    <property type="protein sequence ID" value="TRW24323.1"/>
    <property type="molecule type" value="Genomic_DNA"/>
</dbReference>
<evidence type="ECO:0000313" key="2">
    <source>
        <dbReference type="EMBL" id="TRW24323.1"/>
    </source>
</evidence>
<accession>A0A552V1G6</accession>
<evidence type="ECO:0000256" key="1">
    <source>
        <dbReference type="SAM" id="SignalP"/>
    </source>
</evidence>
<dbReference type="OrthoDB" id="9805336at2"/>
<keyword evidence="3" id="KW-1185">Reference proteome</keyword>
<sequence length="448" mass="48641">MKKPFIAACILLGTCAFAQEHFSGISTSKRTGIVNANLNPAELTNLKNKYEVNVLNISAGVANNKVTFGDLVGGNTDFEDELFSGSEPVNLRADVKIIGPSFAFKMDKWAFAITSAANVKANIVDLNVNLGSAVTFSGIGLIAGTEQINANYNQRAAGTTWGEIGFSVARELYEDETHKFSAGATFNLLFPGSFANMSANDFNGTVRNLAGDVDLTDASAALNFAYSGSLANGFTDSDNFNEFFAGGLNGFSTDIGVNYQWKDPLNENGYLLNGGLSVKNLGSMTFKDDNNVSNNYSLNVPNGDYLDLNQFEDVDNIEEIEDILLQSGFVTLQQSNRDFKVKLPSYLAAYADVKLYANWYATAYLQQKLKEDAGNDQIAMQNLFTVTPRYSASWWEVYVPLSFNEVSDFTAGIGFRVGGFFMGSGSILSAAIKDTNQADAYLGFRFGF</sequence>
<dbReference type="RefSeq" id="WP_143373403.1">
    <property type="nucleotide sequence ID" value="NZ_VJVZ01000006.1"/>
</dbReference>
<keyword evidence="1" id="KW-0732">Signal</keyword>
<comment type="caution">
    <text evidence="2">The sequence shown here is derived from an EMBL/GenBank/DDBJ whole genome shotgun (WGS) entry which is preliminary data.</text>
</comment>